<dbReference type="OrthoDB" id="2018918at2759"/>
<dbReference type="PANTHER" id="PTHR36007:SF2">
    <property type="entry name" value="TRANSPORT PROTEIN-RELATED"/>
    <property type="match status" value="1"/>
</dbReference>
<accession>A0A5N5FU80</accession>
<organism evidence="1 2">
    <name type="scientific">Pyrus ussuriensis x Pyrus communis</name>
    <dbReference type="NCBI Taxonomy" id="2448454"/>
    <lineage>
        <taxon>Eukaryota</taxon>
        <taxon>Viridiplantae</taxon>
        <taxon>Streptophyta</taxon>
        <taxon>Embryophyta</taxon>
        <taxon>Tracheophyta</taxon>
        <taxon>Spermatophyta</taxon>
        <taxon>Magnoliopsida</taxon>
        <taxon>eudicotyledons</taxon>
        <taxon>Gunneridae</taxon>
        <taxon>Pentapetalae</taxon>
        <taxon>rosids</taxon>
        <taxon>fabids</taxon>
        <taxon>Rosales</taxon>
        <taxon>Rosaceae</taxon>
        <taxon>Amygdaloideae</taxon>
        <taxon>Maleae</taxon>
        <taxon>Pyrus</taxon>
    </lineage>
</organism>
<reference evidence="2" key="2">
    <citation type="submission" date="2019-10" db="EMBL/GenBank/DDBJ databases">
        <title>A de novo genome assembly of a pear dwarfing rootstock.</title>
        <authorList>
            <person name="Wang F."/>
            <person name="Wang J."/>
            <person name="Li S."/>
            <person name="Zhang Y."/>
            <person name="Fang M."/>
            <person name="Ma L."/>
            <person name="Zhao Y."/>
            <person name="Jiang S."/>
        </authorList>
    </citation>
    <scope>NUCLEOTIDE SEQUENCE [LARGE SCALE GENOMIC DNA]</scope>
</reference>
<evidence type="ECO:0000313" key="1">
    <source>
        <dbReference type="EMBL" id="KAB2606593.1"/>
    </source>
</evidence>
<proteinExistence type="predicted"/>
<dbReference type="InterPro" id="IPR009577">
    <property type="entry name" value="Sm_multidrug_ex"/>
</dbReference>
<dbReference type="AlphaFoldDB" id="A0A5N5FU80"/>
<dbReference type="PANTHER" id="PTHR36007">
    <property type="entry name" value="TRANSPORT PROTEIN-RELATED"/>
    <property type="match status" value="1"/>
</dbReference>
<dbReference type="EMBL" id="SMOL01000559">
    <property type="protein sequence ID" value="KAB2606593.1"/>
    <property type="molecule type" value="Genomic_DNA"/>
</dbReference>
<gene>
    <name evidence="1" type="ORF">D8674_006310</name>
</gene>
<reference evidence="1 2" key="3">
    <citation type="submission" date="2019-11" db="EMBL/GenBank/DDBJ databases">
        <title>A de novo genome assembly of a pear dwarfing rootstock.</title>
        <authorList>
            <person name="Wang F."/>
            <person name="Wang J."/>
            <person name="Li S."/>
            <person name="Zhang Y."/>
            <person name="Fang M."/>
            <person name="Ma L."/>
            <person name="Zhao Y."/>
            <person name="Jiang S."/>
        </authorList>
    </citation>
    <scope>NUCLEOTIDE SEQUENCE [LARGE SCALE GENOMIC DNA]</scope>
    <source>
        <strain evidence="1">S2</strain>
        <tissue evidence="1">Leaf</tissue>
    </source>
</reference>
<name>A0A5N5FU80_9ROSA</name>
<evidence type="ECO:0000313" key="2">
    <source>
        <dbReference type="Proteomes" id="UP000327157"/>
    </source>
</evidence>
<keyword evidence="2" id="KW-1185">Reference proteome</keyword>
<reference evidence="1 2" key="1">
    <citation type="submission" date="2019-09" db="EMBL/GenBank/DDBJ databases">
        <authorList>
            <person name="Ou C."/>
        </authorList>
    </citation>
    <scope>NUCLEOTIDE SEQUENCE [LARGE SCALE GENOMIC DNA]</scope>
    <source>
        <strain evidence="1">S2</strain>
        <tissue evidence="1">Leaf</tissue>
    </source>
</reference>
<dbReference type="Proteomes" id="UP000327157">
    <property type="component" value="Chromosome 11"/>
</dbReference>
<comment type="caution">
    <text evidence="1">The sequence shown here is derived from an EMBL/GenBank/DDBJ whole genome shotgun (WGS) entry which is preliminary data.</text>
</comment>
<dbReference type="GO" id="GO:0009507">
    <property type="term" value="C:chloroplast"/>
    <property type="evidence" value="ECO:0007669"/>
    <property type="project" value="TreeGrafter"/>
</dbReference>
<sequence>MSFVWFTAANDAAVAAVDFFGASCGLKIVTMLRNFGWPDEAVLFALATLLVIELRGAKKDQRGLVALVVNSRLNDEVGNCRGEI</sequence>
<protein>
    <submittedName>
        <fullName evidence="1">Uncharacterized protein</fullName>
    </submittedName>
</protein>